<name>A0A1W0WH87_HYPEX</name>
<comment type="caution">
    <text evidence="2">The sequence shown here is derived from an EMBL/GenBank/DDBJ whole genome shotgun (WGS) entry which is preliminary data.</text>
</comment>
<keyword evidence="3" id="KW-1185">Reference proteome</keyword>
<feature type="transmembrane region" description="Helical" evidence="1">
    <location>
        <begin position="116"/>
        <end position="140"/>
    </location>
</feature>
<proteinExistence type="predicted"/>
<evidence type="ECO:0000313" key="3">
    <source>
        <dbReference type="Proteomes" id="UP000192578"/>
    </source>
</evidence>
<dbReference type="AlphaFoldDB" id="A0A1W0WH87"/>
<gene>
    <name evidence="2" type="ORF">BV898_11263</name>
</gene>
<keyword evidence="1" id="KW-0472">Membrane</keyword>
<reference evidence="3" key="1">
    <citation type="submission" date="2017-01" db="EMBL/GenBank/DDBJ databases">
        <title>Comparative genomics of anhydrobiosis in the tardigrade Hypsibius dujardini.</title>
        <authorList>
            <person name="Yoshida Y."/>
            <person name="Koutsovoulos G."/>
            <person name="Laetsch D."/>
            <person name="Stevens L."/>
            <person name="Kumar S."/>
            <person name="Horikawa D."/>
            <person name="Ishino K."/>
            <person name="Komine S."/>
            <person name="Tomita M."/>
            <person name="Blaxter M."/>
            <person name="Arakawa K."/>
        </authorList>
    </citation>
    <scope>NUCLEOTIDE SEQUENCE [LARGE SCALE GENOMIC DNA]</scope>
    <source>
        <strain evidence="3">Z151</strain>
    </source>
</reference>
<evidence type="ECO:0000313" key="2">
    <source>
        <dbReference type="EMBL" id="OQV14542.1"/>
    </source>
</evidence>
<evidence type="ECO:0000256" key="1">
    <source>
        <dbReference type="SAM" id="Phobius"/>
    </source>
</evidence>
<feature type="transmembrane region" description="Helical" evidence="1">
    <location>
        <begin position="160"/>
        <end position="177"/>
    </location>
</feature>
<accession>A0A1W0WH87</accession>
<organism evidence="2 3">
    <name type="scientific">Hypsibius exemplaris</name>
    <name type="common">Freshwater tardigrade</name>
    <dbReference type="NCBI Taxonomy" id="2072580"/>
    <lineage>
        <taxon>Eukaryota</taxon>
        <taxon>Metazoa</taxon>
        <taxon>Ecdysozoa</taxon>
        <taxon>Tardigrada</taxon>
        <taxon>Eutardigrada</taxon>
        <taxon>Parachela</taxon>
        <taxon>Hypsibioidea</taxon>
        <taxon>Hypsibiidae</taxon>
        <taxon>Hypsibius</taxon>
    </lineage>
</organism>
<dbReference type="Proteomes" id="UP000192578">
    <property type="component" value="Unassembled WGS sequence"/>
</dbReference>
<keyword evidence="1" id="KW-1133">Transmembrane helix</keyword>
<protein>
    <submittedName>
        <fullName evidence="2">Uncharacterized protein</fullName>
    </submittedName>
</protein>
<feature type="transmembrane region" description="Helical" evidence="1">
    <location>
        <begin position="42"/>
        <end position="65"/>
    </location>
</feature>
<keyword evidence="1" id="KW-0812">Transmembrane</keyword>
<feature type="transmembrane region" description="Helical" evidence="1">
    <location>
        <begin position="77"/>
        <end position="104"/>
    </location>
</feature>
<sequence length="201" mass="21931">MADQIAFLAATLPADLQGRPEKVSTVSQTPTKEPGSDRVRHLIAAVQCAIAICAIIYAIAYRFVVRFVDYVHNVSDLAFAALLIAMLATLTAGVLSILIMAYQMPQYSHPSSQRTLQLVLVCIAAFLSVTAFVNQAVAVWFSGLLVPHFPIQGVELPHHAFLLVLTILCGFVNWVAVHRYASDVLHAFTLEEKLKSLSVVT</sequence>
<dbReference type="EMBL" id="MTYJ01000103">
    <property type="protein sequence ID" value="OQV14542.1"/>
    <property type="molecule type" value="Genomic_DNA"/>
</dbReference>